<dbReference type="OMA" id="RLVFKPW"/>
<dbReference type="EMBL" id="LDAU01000110">
    <property type="protein sequence ID" value="KRX05006.1"/>
    <property type="molecule type" value="Genomic_DNA"/>
</dbReference>
<dbReference type="Pfam" id="PF06201">
    <property type="entry name" value="PITH"/>
    <property type="match status" value="1"/>
</dbReference>
<feature type="domain" description="PITH" evidence="2">
    <location>
        <begin position="12"/>
        <end position="183"/>
    </location>
</feature>
<evidence type="ECO:0000259" key="2">
    <source>
        <dbReference type="PROSITE" id="PS51532"/>
    </source>
</evidence>
<evidence type="ECO:0000256" key="1">
    <source>
        <dbReference type="ARBA" id="ARBA00025788"/>
    </source>
</evidence>
<proteinExistence type="inferred from homology"/>
<dbReference type="PANTHER" id="PTHR12175">
    <property type="entry name" value="AD039 HT014 THIOREDOXIN FAMILY TRP26"/>
    <property type="match status" value="1"/>
</dbReference>
<organism evidence="3 4">
    <name type="scientific">Pseudocohnilembus persalinus</name>
    <name type="common">Ciliate</name>
    <dbReference type="NCBI Taxonomy" id="266149"/>
    <lineage>
        <taxon>Eukaryota</taxon>
        <taxon>Sar</taxon>
        <taxon>Alveolata</taxon>
        <taxon>Ciliophora</taxon>
        <taxon>Intramacronucleata</taxon>
        <taxon>Oligohymenophorea</taxon>
        <taxon>Scuticociliatia</taxon>
        <taxon>Philasterida</taxon>
        <taxon>Pseudocohnilembidae</taxon>
        <taxon>Pseudocohnilembus</taxon>
    </lineage>
</organism>
<dbReference type="PANTHER" id="PTHR12175:SF1">
    <property type="entry name" value="PITH DOMAIN-CONTAINING PROTEIN 1"/>
    <property type="match status" value="1"/>
</dbReference>
<gene>
    <name evidence="3" type="ORF">PPERSA_06640</name>
</gene>
<evidence type="ECO:0000313" key="3">
    <source>
        <dbReference type="EMBL" id="KRX05006.1"/>
    </source>
</evidence>
<comment type="caution">
    <text evidence="3">The sequence shown here is derived from an EMBL/GenBank/DDBJ whole genome shotgun (WGS) entry which is preliminary data.</text>
</comment>
<dbReference type="Gene3D" id="2.60.120.470">
    <property type="entry name" value="PITH domain"/>
    <property type="match status" value="1"/>
</dbReference>
<dbReference type="FunCoup" id="A0A0V0QRP9">
    <property type="interactions" value="440"/>
</dbReference>
<dbReference type="InterPro" id="IPR037047">
    <property type="entry name" value="PITH_dom_sf"/>
</dbReference>
<comment type="similarity">
    <text evidence="1">Belongs to the PITHD1 family.</text>
</comment>
<reference evidence="3 4" key="1">
    <citation type="journal article" date="2015" name="Sci. Rep.">
        <title>Genome of the facultative scuticociliatosis pathogen Pseudocohnilembus persalinus provides insight into its virulence through horizontal gene transfer.</title>
        <authorList>
            <person name="Xiong J."/>
            <person name="Wang G."/>
            <person name="Cheng J."/>
            <person name="Tian M."/>
            <person name="Pan X."/>
            <person name="Warren A."/>
            <person name="Jiang C."/>
            <person name="Yuan D."/>
            <person name="Miao W."/>
        </authorList>
    </citation>
    <scope>NUCLEOTIDE SEQUENCE [LARGE SCALE GENOMIC DNA]</scope>
    <source>
        <strain evidence="3">36N120E</strain>
    </source>
</reference>
<dbReference type="PROSITE" id="PS51532">
    <property type="entry name" value="PITH"/>
    <property type="match status" value="1"/>
</dbReference>
<dbReference type="InParanoid" id="A0A0V0QRP9"/>
<dbReference type="InterPro" id="IPR010400">
    <property type="entry name" value="PITH_dom"/>
</dbReference>
<dbReference type="InterPro" id="IPR008979">
    <property type="entry name" value="Galactose-bd-like_sf"/>
</dbReference>
<dbReference type="OrthoDB" id="2635at2759"/>
<accession>A0A0V0QRP9</accession>
<dbReference type="GO" id="GO:0005737">
    <property type="term" value="C:cytoplasm"/>
    <property type="evidence" value="ECO:0007669"/>
    <property type="project" value="UniProtKB-ARBA"/>
</dbReference>
<protein>
    <submittedName>
        <fullName evidence="3">Galactose-binding domain protein</fullName>
    </submittedName>
</protein>
<name>A0A0V0QRP9_PSEPJ</name>
<evidence type="ECO:0000313" key="4">
    <source>
        <dbReference type="Proteomes" id="UP000054937"/>
    </source>
</evidence>
<dbReference type="InterPro" id="IPR045099">
    <property type="entry name" value="PITH1-like"/>
</dbReference>
<keyword evidence="4" id="KW-1185">Reference proteome</keyword>
<sequence length="204" mass="23322">MEHVHSATCGCKNIAFSDLGVDLISNIDLSKIQCLNEAVPETGKKVFKNQENKLDPEPFVESDIDGELIFVVRFSNTIKLRQVCLIASNEEKAPVEMKIYKNKEQVDFGIVDQKPTEEINLIPNLDGTVMYSTNFSKFQDVNSLVLYVANKEIDDIRIQYIQLKGEITQAKKFILTDAVYEIRPTFKENDELDERKTNNEQFGH</sequence>
<dbReference type="SUPFAM" id="SSF49785">
    <property type="entry name" value="Galactose-binding domain-like"/>
    <property type="match status" value="1"/>
</dbReference>
<dbReference type="AlphaFoldDB" id="A0A0V0QRP9"/>
<dbReference type="Proteomes" id="UP000054937">
    <property type="component" value="Unassembled WGS sequence"/>
</dbReference>